<keyword evidence="1" id="KW-1133">Transmembrane helix</keyword>
<accession>A0A9Q3XU89</accession>
<evidence type="ECO:0000256" key="1">
    <source>
        <dbReference type="SAM" id="Phobius"/>
    </source>
</evidence>
<reference evidence="2" key="1">
    <citation type="submission" date="2021-05" db="EMBL/GenBank/DDBJ databases">
        <title>Pangenome of Leuconostoc gelidum warrants species status for Leuconostoc gelidum subsp. gasicomitatum.</title>
        <authorList>
            <person name="Johansson P."/>
            <person name="Sade E."/>
            <person name="Hultman J."/>
            <person name="Auvinen P."/>
            <person name="Bjorkroth J."/>
        </authorList>
    </citation>
    <scope>NUCLEOTIDE SEQUENCE</scope>
    <source>
        <strain evidence="2">A.21.4</strain>
    </source>
</reference>
<dbReference type="AlphaFoldDB" id="A0A9Q3XU89"/>
<name>A0A9Q3XU89_9LACO</name>
<dbReference type="EMBL" id="JAHBFI010000013">
    <property type="protein sequence ID" value="MBZ5962566.1"/>
    <property type="molecule type" value="Genomic_DNA"/>
</dbReference>
<protein>
    <submittedName>
        <fullName evidence="2">Uncharacterized protein</fullName>
    </submittedName>
</protein>
<dbReference type="RefSeq" id="WP_224144139.1">
    <property type="nucleotide sequence ID" value="NZ_CBCPIF010000001.1"/>
</dbReference>
<dbReference type="Proteomes" id="UP000752647">
    <property type="component" value="Unassembled WGS sequence"/>
</dbReference>
<keyword evidence="1" id="KW-0812">Transmembrane</keyword>
<keyword evidence="1" id="KW-0472">Membrane</keyword>
<evidence type="ECO:0000313" key="2">
    <source>
        <dbReference type="EMBL" id="MBZ5962566.1"/>
    </source>
</evidence>
<gene>
    <name evidence="2" type="ORF">KIJ12_05305</name>
</gene>
<feature type="transmembrane region" description="Helical" evidence="1">
    <location>
        <begin position="6"/>
        <end position="26"/>
    </location>
</feature>
<sequence>MYKKWIITAIIACGFGIFLWQLVPIIKNHVMPEGPRQLLGQSKNTAISSVIENVGGVKGITQLGLTTGIYDITILSDRLANTPVLSDGQRGDRYLGLALDRTTTFNVGQGEAVKFEPAEFKPLMKRNDVYMISTPGNYVVNRQIPEGRYQVKIHDIKRQTIQHDKFRPATITVDSKFLNGNGGGDGQGGMISSTLKRSTAIILLEHHRVLSINFSGVERGSYVELTPMKD</sequence>
<evidence type="ECO:0000313" key="3">
    <source>
        <dbReference type="Proteomes" id="UP000752647"/>
    </source>
</evidence>
<proteinExistence type="predicted"/>
<organism evidence="2 3">
    <name type="scientific">Leuconostoc gasicomitatum</name>
    <dbReference type="NCBI Taxonomy" id="115778"/>
    <lineage>
        <taxon>Bacteria</taxon>
        <taxon>Bacillati</taxon>
        <taxon>Bacillota</taxon>
        <taxon>Bacilli</taxon>
        <taxon>Lactobacillales</taxon>
        <taxon>Lactobacillaceae</taxon>
        <taxon>Leuconostoc</taxon>
        <taxon>Leuconostoc gelidum group</taxon>
    </lineage>
</organism>
<comment type="caution">
    <text evidence="2">The sequence shown here is derived from an EMBL/GenBank/DDBJ whole genome shotgun (WGS) entry which is preliminary data.</text>
</comment>